<keyword evidence="7" id="KW-0508">mRNA splicing</keyword>
<dbReference type="InterPro" id="IPR036867">
    <property type="entry name" value="R3H_dom_sf"/>
</dbReference>
<dbReference type="InterPro" id="IPR051189">
    <property type="entry name" value="Splicing_assoc_domain"/>
</dbReference>
<evidence type="ECO:0000256" key="1">
    <source>
        <dbReference type="ARBA" id="ARBA00004123"/>
    </source>
</evidence>
<dbReference type="InterPro" id="IPR000467">
    <property type="entry name" value="G_patch_dom"/>
</dbReference>
<keyword evidence="5" id="KW-0963">Cytoplasm</keyword>
<feature type="region of interest" description="Disordered" evidence="9">
    <location>
        <begin position="264"/>
        <end position="310"/>
    </location>
</feature>
<feature type="domain" description="R3H" evidence="11">
    <location>
        <begin position="405"/>
        <end position="470"/>
    </location>
</feature>
<feature type="compositionally biased region" description="Low complexity" evidence="9">
    <location>
        <begin position="168"/>
        <end position="181"/>
    </location>
</feature>
<comment type="similarity">
    <text evidence="3">Belongs to the SQS1 family.</text>
</comment>
<evidence type="ECO:0000313" key="12">
    <source>
        <dbReference type="EMBL" id="CEJ93439.1"/>
    </source>
</evidence>
<dbReference type="InterPro" id="IPR001374">
    <property type="entry name" value="R3H_dom"/>
</dbReference>
<evidence type="ECO:0000256" key="8">
    <source>
        <dbReference type="ARBA" id="ARBA00023242"/>
    </source>
</evidence>
<keyword evidence="6" id="KW-0507">mRNA processing</keyword>
<feature type="compositionally biased region" description="Acidic residues" evidence="9">
    <location>
        <begin position="191"/>
        <end position="203"/>
    </location>
</feature>
<proteinExistence type="inferred from homology"/>
<feature type="domain" description="G-patch" evidence="10">
    <location>
        <begin position="530"/>
        <end position="573"/>
    </location>
</feature>
<dbReference type="Pfam" id="PF01585">
    <property type="entry name" value="G-patch"/>
    <property type="match status" value="1"/>
</dbReference>
<evidence type="ECO:0000256" key="3">
    <source>
        <dbReference type="ARBA" id="ARBA00010306"/>
    </source>
</evidence>
<keyword evidence="8" id="KW-0539">Nucleus</keyword>
<dbReference type="AlphaFoldDB" id="A0A0A1TF93"/>
<dbReference type="CDD" id="cd02646">
    <property type="entry name" value="R3H_G-patch"/>
    <property type="match status" value="1"/>
</dbReference>
<evidence type="ECO:0000256" key="2">
    <source>
        <dbReference type="ARBA" id="ARBA00004496"/>
    </source>
</evidence>
<evidence type="ECO:0000313" key="13">
    <source>
        <dbReference type="Proteomes" id="UP000039046"/>
    </source>
</evidence>
<dbReference type="PROSITE" id="PS50174">
    <property type="entry name" value="G_PATCH"/>
    <property type="match status" value="1"/>
</dbReference>
<dbReference type="GO" id="GO:0008380">
    <property type="term" value="P:RNA splicing"/>
    <property type="evidence" value="ECO:0007669"/>
    <property type="project" value="UniProtKB-KW"/>
</dbReference>
<dbReference type="SMART" id="SM00393">
    <property type="entry name" value="R3H"/>
    <property type="match status" value="1"/>
</dbReference>
<evidence type="ECO:0000256" key="4">
    <source>
        <dbReference type="ARBA" id="ARBA00018964"/>
    </source>
</evidence>
<evidence type="ECO:0000256" key="7">
    <source>
        <dbReference type="ARBA" id="ARBA00023187"/>
    </source>
</evidence>
<dbReference type="SUPFAM" id="SSF82708">
    <property type="entry name" value="R3H domain"/>
    <property type="match status" value="1"/>
</dbReference>
<dbReference type="PANTHER" id="PTHR14195">
    <property type="entry name" value="G PATCH DOMAIN CONTAINING PROTEIN 2"/>
    <property type="match status" value="1"/>
</dbReference>
<dbReference type="SMART" id="SM00443">
    <property type="entry name" value="G_patch"/>
    <property type="match status" value="1"/>
</dbReference>
<feature type="region of interest" description="Disordered" evidence="9">
    <location>
        <begin position="1"/>
        <end position="53"/>
    </location>
</feature>
<name>A0A0A1TF93_9HYPO</name>
<feature type="region of interest" description="Disordered" evidence="9">
    <location>
        <begin position="70"/>
        <end position="120"/>
    </location>
</feature>
<dbReference type="Gene3D" id="3.30.1370.50">
    <property type="entry name" value="R3H-like domain"/>
    <property type="match status" value="1"/>
</dbReference>
<dbReference type="PROSITE" id="PS51061">
    <property type="entry name" value="R3H"/>
    <property type="match status" value="1"/>
</dbReference>
<sequence length="573" mass="64306">MPRKKGRAKGQPAGAEKKDNKYKGAHRKPLANSLNTTYTLAEEARNTSHHGTEFWGISTKLRNKPVAFHSAGYVEPSKWTEKEAAGIESTDDESDNQTKPKEQDSEESSNSETKQVKEAPLFFFDTEKTGTAKVNVPLPAGPLVVERPSEPEDSSSDDDVILFKGRNNRNTSTENTSIRNTPVELSAQATEVDEEDSDVDEENQGMLVTKPRTRGRRGGIRTTKYRNTQQDDDDMLSDYIKNMEENGQLQELKDYIGQMVVTDNVPSDMSSDDENIQRTEADVSSDTEAEHTPSDDSDMEISEPDSNGNNDLRALIKAKFLDPNESAFDHMDWEMPVPNRRRKKNAKDKLLTGLDDIDSDMERQIQSAWKNDRMKKANRKKQRQELRELGLLGKNANPDDVRLKYPNGMNIDQVLDELRVFLTSQADMLSLPPMDKHSRKLIHQLANKFNVKSKSMGNGEQRRPALYRTKRTLAFSERIFNQAASRISRQHFPRLDKGPGFLKSAKPSSFAETSYRDGDIVGASAPELGTGNRGRAMLEKLGWSRGTALGTEENQGILQPVLQTMKRSKAGLG</sequence>
<evidence type="ECO:0000259" key="10">
    <source>
        <dbReference type="PROSITE" id="PS50174"/>
    </source>
</evidence>
<evidence type="ECO:0000256" key="5">
    <source>
        <dbReference type="ARBA" id="ARBA00022490"/>
    </source>
</evidence>
<gene>
    <name evidence="12" type="ORF">VHEMI09029</name>
</gene>
<organism evidence="12 13">
    <name type="scientific">[Torrubiella] hemipterigena</name>
    <dbReference type="NCBI Taxonomy" id="1531966"/>
    <lineage>
        <taxon>Eukaryota</taxon>
        <taxon>Fungi</taxon>
        <taxon>Dikarya</taxon>
        <taxon>Ascomycota</taxon>
        <taxon>Pezizomycotina</taxon>
        <taxon>Sordariomycetes</taxon>
        <taxon>Hypocreomycetidae</taxon>
        <taxon>Hypocreales</taxon>
        <taxon>Clavicipitaceae</taxon>
        <taxon>Clavicipitaceae incertae sedis</taxon>
        <taxon>'Torrubiella' clade</taxon>
    </lineage>
</organism>
<dbReference type="Proteomes" id="UP000039046">
    <property type="component" value="Unassembled WGS sequence"/>
</dbReference>
<dbReference type="GO" id="GO:0003676">
    <property type="term" value="F:nucleic acid binding"/>
    <property type="evidence" value="ECO:0007669"/>
    <property type="project" value="UniProtKB-UniRule"/>
</dbReference>
<dbReference type="HOGENOM" id="CLU_007254_1_1_1"/>
<evidence type="ECO:0000259" key="11">
    <source>
        <dbReference type="PROSITE" id="PS51061"/>
    </source>
</evidence>
<dbReference type="GO" id="GO:0005737">
    <property type="term" value="C:cytoplasm"/>
    <property type="evidence" value="ECO:0007669"/>
    <property type="project" value="UniProtKB-SubCell"/>
</dbReference>
<dbReference type="OrthoDB" id="4961379at2759"/>
<keyword evidence="13" id="KW-1185">Reference proteome</keyword>
<dbReference type="Pfam" id="PF01424">
    <property type="entry name" value="R3H"/>
    <property type="match status" value="1"/>
</dbReference>
<feature type="region of interest" description="Disordered" evidence="9">
    <location>
        <begin position="133"/>
        <end position="219"/>
    </location>
</feature>
<dbReference type="STRING" id="1531966.A0A0A1TF93"/>
<evidence type="ECO:0000256" key="9">
    <source>
        <dbReference type="SAM" id="MobiDB-lite"/>
    </source>
</evidence>
<dbReference type="InterPro" id="IPR034082">
    <property type="entry name" value="R3H_G-patch"/>
</dbReference>
<evidence type="ECO:0000256" key="6">
    <source>
        <dbReference type="ARBA" id="ARBA00022664"/>
    </source>
</evidence>
<dbReference type="GO" id="GO:0005634">
    <property type="term" value="C:nucleus"/>
    <property type="evidence" value="ECO:0007669"/>
    <property type="project" value="UniProtKB-SubCell"/>
</dbReference>
<dbReference type="EMBL" id="CDHN01000005">
    <property type="protein sequence ID" value="CEJ93439.1"/>
    <property type="molecule type" value="Genomic_DNA"/>
</dbReference>
<dbReference type="GO" id="GO:0006397">
    <property type="term" value="P:mRNA processing"/>
    <property type="evidence" value="ECO:0007669"/>
    <property type="project" value="UniProtKB-KW"/>
</dbReference>
<protein>
    <recommendedName>
        <fullName evidence="4">Protein SQS1</fullName>
    </recommendedName>
</protein>
<feature type="compositionally biased region" description="Acidic residues" evidence="9">
    <location>
        <begin position="151"/>
        <end position="160"/>
    </location>
</feature>
<accession>A0A0A1TF93</accession>
<feature type="compositionally biased region" description="Basic and acidic residues" evidence="9">
    <location>
        <begin position="42"/>
        <end position="52"/>
    </location>
</feature>
<comment type="subcellular location">
    <subcellularLocation>
        <location evidence="2">Cytoplasm</location>
    </subcellularLocation>
    <subcellularLocation>
        <location evidence="1">Nucleus</location>
    </subcellularLocation>
</comment>
<reference evidence="12 13" key="1">
    <citation type="journal article" date="2015" name="Genome Announc.">
        <title>Draft Genome Sequence and Gene Annotation of the Entomopathogenic Fungus Verticillium hemipterigenum.</title>
        <authorList>
            <person name="Horn F."/>
            <person name="Habel A."/>
            <person name="Scharf D.H."/>
            <person name="Dworschak J."/>
            <person name="Brakhage A.A."/>
            <person name="Guthke R."/>
            <person name="Hertweck C."/>
            <person name="Linde J."/>
        </authorList>
    </citation>
    <scope>NUCLEOTIDE SEQUENCE [LARGE SCALE GENOMIC DNA]</scope>
</reference>